<proteinExistence type="predicted"/>
<sequence>MKQTLWKLYQKCPQRTTEPCKKDTFLYCANVKTSSDGFIIYKSDVNQTYCIAVKVAKKNHEVSWIVRPCIERFQALCDDTDMTSSYEIPATKAVTSSYETSSTITVTSSYETPSIITMTSSFETTYSITVNNSPGRTSLRSGHLPLVVPSNEVTYAHVNKPKKEKAPVHAGEPTRNNTADDTYDHMEHHRVSQNQIPTESNYDTMQSGGNEELENDYDVTSGTDRPRQIVVDDSAEYSHVQVEHHEIKDSPA</sequence>
<gene>
    <name evidence="2" type="ORF">MEDL_69352</name>
</gene>
<evidence type="ECO:0000313" key="2">
    <source>
        <dbReference type="EMBL" id="CAG2258178.1"/>
    </source>
</evidence>
<dbReference type="Proteomes" id="UP000683360">
    <property type="component" value="Unassembled WGS sequence"/>
</dbReference>
<dbReference type="EMBL" id="CAJPWZ010003339">
    <property type="protein sequence ID" value="CAG2258178.1"/>
    <property type="molecule type" value="Genomic_DNA"/>
</dbReference>
<reference evidence="2" key="1">
    <citation type="submission" date="2021-03" db="EMBL/GenBank/DDBJ databases">
        <authorList>
            <person name="Bekaert M."/>
        </authorList>
    </citation>
    <scope>NUCLEOTIDE SEQUENCE</scope>
</reference>
<organism evidence="2 3">
    <name type="scientific">Mytilus edulis</name>
    <name type="common">Blue mussel</name>
    <dbReference type="NCBI Taxonomy" id="6550"/>
    <lineage>
        <taxon>Eukaryota</taxon>
        <taxon>Metazoa</taxon>
        <taxon>Spiralia</taxon>
        <taxon>Lophotrochozoa</taxon>
        <taxon>Mollusca</taxon>
        <taxon>Bivalvia</taxon>
        <taxon>Autobranchia</taxon>
        <taxon>Pteriomorphia</taxon>
        <taxon>Mytilida</taxon>
        <taxon>Mytiloidea</taxon>
        <taxon>Mytilidae</taxon>
        <taxon>Mytilinae</taxon>
        <taxon>Mytilus</taxon>
    </lineage>
</organism>
<feature type="compositionally biased region" description="Polar residues" evidence="1">
    <location>
        <begin position="192"/>
        <end position="209"/>
    </location>
</feature>
<accession>A0A8S3VLN1</accession>
<keyword evidence="3" id="KW-1185">Reference proteome</keyword>
<feature type="region of interest" description="Disordered" evidence="1">
    <location>
        <begin position="161"/>
        <end position="224"/>
    </location>
</feature>
<dbReference type="OrthoDB" id="10442843at2759"/>
<dbReference type="AlphaFoldDB" id="A0A8S3VLN1"/>
<protein>
    <submittedName>
        <fullName evidence="2">Uncharacterized protein</fullName>
    </submittedName>
</protein>
<comment type="caution">
    <text evidence="2">The sequence shown here is derived from an EMBL/GenBank/DDBJ whole genome shotgun (WGS) entry which is preliminary data.</text>
</comment>
<name>A0A8S3VLN1_MYTED</name>
<evidence type="ECO:0000256" key="1">
    <source>
        <dbReference type="SAM" id="MobiDB-lite"/>
    </source>
</evidence>
<evidence type="ECO:0000313" key="3">
    <source>
        <dbReference type="Proteomes" id="UP000683360"/>
    </source>
</evidence>